<reference evidence="1" key="1">
    <citation type="submission" date="2023-05" db="EMBL/GenBank/DDBJ databases">
        <authorList>
            <person name="Stuckert A."/>
        </authorList>
    </citation>
    <scope>NUCLEOTIDE SEQUENCE</scope>
</reference>
<dbReference type="Proteomes" id="UP001162483">
    <property type="component" value="Unassembled WGS sequence"/>
</dbReference>
<protein>
    <submittedName>
        <fullName evidence="1">Uncharacterized protein</fullName>
    </submittedName>
</protein>
<dbReference type="EMBL" id="CATNWA010014240">
    <property type="protein sequence ID" value="CAI9569484.1"/>
    <property type="molecule type" value="Genomic_DNA"/>
</dbReference>
<evidence type="ECO:0000313" key="2">
    <source>
        <dbReference type="Proteomes" id="UP001162483"/>
    </source>
</evidence>
<accession>A0ABN9DAA5</accession>
<gene>
    <name evidence="1" type="ORF">SPARVUS_LOCUS6930334</name>
</gene>
<keyword evidence="2" id="KW-1185">Reference proteome</keyword>
<organism evidence="1 2">
    <name type="scientific">Staurois parvus</name>
    <dbReference type="NCBI Taxonomy" id="386267"/>
    <lineage>
        <taxon>Eukaryota</taxon>
        <taxon>Metazoa</taxon>
        <taxon>Chordata</taxon>
        <taxon>Craniata</taxon>
        <taxon>Vertebrata</taxon>
        <taxon>Euteleostomi</taxon>
        <taxon>Amphibia</taxon>
        <taxon>Batrachia</taxon>
        <taxon>Anura</taxon>
        <taxon>Neobatrachia</taxon>
        <taxon>Ranoidea</taxon>
        <taxon>Ranidae</taxon>
        <taxon>Staurois</taxon>
    </lineage>
</organism>
<name>A0ABN9DAA5_9NEOB</name>
<sequence>NIYIYIYIKLLYTHTHTYIYIYIHYIAESIGTPLQIIGLRCSNHLHGHLGMQSTCRNICEKMGCSQELSEFKHGTVIDCHLYNKSIHEISLLLNIP</sequence>
<evidence type="ECO:0000313" key="1">
    <source>
        <dbReference type="EMBL" id="CAI9569484.1"/>
    </source>
</evidence>
<comment type="caution">
    <text evidence="1">The sequence shown here is derived from an EMBL/GenBank/DDBJ whole genome shotgun (WGS) entry which is preliminary data.</text>
</comment>
<feature type="non-terminal residue" evidence="1">
    <location>
        <position position="1"/>
    </location>
</feature>
<proteinExistence type="predicted"/>